<accession>A0ABP6WMZ3</accession>
<gene>
    <name evidence="4" type="ORF">GCM10022394_35440</name>
</gene>
<keyword evidence="5" id="KW-1185">Reference proteome</keyword>
<dbReference type="InterPro" id="IPR012337">
    <property type="entry name" value="RNaseH-like_sf"/>
</dbReference>
<keyword evidence="2 4" id="KW-0269">Exonuclease</keyword>
<comment type="caution">
    <text evidence="4">The sequence shown here is derived from an EMBL/GenBank/DDBJ whole genome shotgun (WGS) entry which is preliminary data.</text>
</comment>
<dbReference type="PANTHER" id="PTHR30231:SF41">
    <property type="entry name" value="DNA POLYMERASE III SUBUNIT EPSILON"/>
    <property type="match status" value="1"/>
</dbReference>
<keyword evidence="1" id="KW-0540">Nuclease</keyword>
<dbReference type="SUPFAM" id="SSF53098">
    <property type="entry name" value="Ribonuclease H-like"/>
    <property type="match status" value="1"/>
</dbReference>
<dbReference type="Pfam" id="PF00929">
    <property type="entry name" value="RNase_T"/>
    <property type="match status" value="1"/>
</dbReference>
<dbReference type="PANTHER" id="PTHR30231">
    <property type="entry name" value="DNA POLYMERASE III SUBUNIT EPSILON"/>
    <property type="match status" value="1"/>
</dbReference>
<evidence type="ECO:0000313" key="4">
    <source>
        <dbReference type="EMBL" id="GAA3552102.1"/>
    </source>
</evidence>
<protein>
    <submittedName>
        <fullName evidence="4">Exonuclease domain-containing protein</fullName>
    </submittedName>
</protein>
<sequence length="198" mass="22137">MKPQFLILDTETTGLDNSAEVVELALIDSNGTELINTLVCPYMPIPSAATAIHGITDEDVKNWPRFYAVLSRLHEIVTKSGLPLYIYNSAYDLRVMAQSIDNNFSGHSDSALHQFRMMIADISAVSLCAMLDYAEFHGSWDDYRGGWKWQKLTSAVSQCGIDPIMFEAHRAFGDCLMTLEVIKNMINAGHGGYNYEQM</sequence>
<dbReference type="Gene3D" id="3.30.420.10">
    <property type="entry name" value="Ribonuclease H-like superfamily/Ribonuclease H"/>
    <property type="match status" value="1"/>
</dbReference>
<dbReference type="Proteomes" id="UP001500795">
    <property type="component" value="Unassembled WGS sequence"/>
</dbReference>
<evidence type="ECO:0000256" key="2">
    <source>
        <dbReference type="ARBA" id="ARBA00022839"/>
    </source>
</evidence>
<dbReference type="EMBL" id="BAABCX010000010">
    <property type="protein sequence ID" value="GAA3552102.1"/>
    <property type="molecule type" value="Genomic_DNA"/>
</dbReference>
<dbReference type="InterPro" id="IPR013520">
    <property type="entry name" value="Ribonucl_H"/>
</dbReference>
<dbReference type="GO" id="GO:0004527">
    <property type="term" value="F:exonuclease activity"/>
    <property type="evidence" value="ECO:0007669"/>
    <property type="project" value="UniProtKB-KW"/>
</dbReference>
<proteinExistence type="predicted"/>
<feature type="domain" description="Exonuclease" evidence="3">
    <location>
        <begin position="4"/>
        <end position="191"/>
    </location>
</feature>
<dbReference type="SMART" id="SM00479">
    <property type="entry name" value="EXOIII"/>
    <property type="match status" value="1"/>
</dbReference>
<dbReference type="RefSeq" id="WP_344960197.1">
    <property type="nucleotide sequence ID" value="NZ_BAABCX010000010.1"/>
</dbReference>
<reference evidence="5" key="1">
    <citation type="journal article" date="2019" name="Int. J. Syst. Evol. Microbiol.">
        <title>The Global Catalogue of Microorganisms (GCM) 10K type strain sequencing project: providing services to taxonomists for standard genome sequencing and annotation.</title>
        <authorList>
            <consortium name="The Broad Institute Genomics Platform"/>
            <consortium name="The Broad Institute Genome Sequencing Center for Infectious Disease"/>
            <person name="Wu L."/>
            <person name="Ma J."/>
        </authorList>
    </citation>
    <scope>NUCLEOTIDE SEQUENCE [LARGE SCALE GENOMIC DNA]</scope>
    <source>
        <strain evidence="5">JCM 17110</strain>
    </source>
</reference>
<name>A0ABP6WMZ3_9GAMM</name>
<evidence type="ECO:0000313" key="5">
    <source>
        <dbReference type="Proteomes" id="UP001500795"/>
    </source>
</evidence>
<dbReference type="CDD" id="cd06127">
    <property type="entry name" value="DEDDh"/>
    <property type="match status" value="1"/>
</dbReference>
<evidence type="ECO:0000259" key="3">
    <source>
        <dbReference type="SMART" id="SM00479"/>
    </source>
</evidence>
<organism evidence="4 5">
    <name type="scientific">Zobellella aerophila</name>
    <dbReference type="NCBI Taxonomy" id="870480"/>
    <lineage>
        <taxon>Bacteria</taxon>
        <taxon>Pseudomonadati</taxon>
        <taxon>Pseudomonadota</taxon>
        <taxon>Gammaproteobacteria</taxon>
        <taxon>Aeromonadales</taxon>
        <taxon>Aeromonadaceae</taxon>
        <taxon>Zobellella</taxon>
    </lineage>
</organism>
<keyword evidence="2 4" id="KW-0378">Hydrolase</keyword>
<evidence type="ECO:0000256" key="1">
    <source>
        <dbReference type="ARBA" id="ARBA00022722"/>
    </source>
</evidence>
<dbReference type="InterPro" id="IPR036397">
    <property type="entry name" value="RNaseH_sf"/>
</dbReference>